<evidence type="ECO:0000313" key="8">
    <source>
        <dbReference type="EMBL" id="GIY85102.1"/>
    </source>
</evidence>
<protein>
    <submittedName>
        <fullName evidence="8">Uncharacterized protein</fullName>
    </submittedName>
</protein>
<evidence type="ECO:0000256" key="2">
    <source>
        <dbReference type="ARBA" id="ARBA00022692"/>
    </source>
</evidence>
<evidence type="ECO:0000256" key="7">
    <source>
        <dbReference type="SAM" id="MobiDB-lite"/>
    </source>
</evidence>
<dbReference type="Proteomes" id="UP001054837">
    <property type="component" value="Unassembled WGS sequence"/>
</dbReference>
<comment type="caution">
    <text evidence="8">The sequence shown here is derived from an EMBL/GenBank/DDBJ whole genome shotgun (WGS) entry which is preliminary data.</text>
</comment>
<accession>A0AAV4WQI0</accession>
<feature type="region of interest" description="Disordered" evidence="7">
    <location>
        <begin position="207"/>
        <end position="232"/>
    </location>
</feature>
<evidence type="ECO:0000256" key="1">
    <source>
        <dbReference type="ARBA" id="ARBA00004141"/>
    </source>
</evidence>
<dbReference type="AlphaFoldDB" id="A0AAV4WQI0"/>
<comment type="subcellular location">
    <subcellularLocation>
        <location evidence="1">Membrane</location>
        <topology evidence="1">Multi-pass membrane protein</topology>
    </subcellularLocation>
</comment>
<evidence type="ECO:0000313" key="9">
    <source>
        <dbReference type="Proteomes" id="UP001054837"/>
    </source>
</evidence>
<comment type="similarity">
    <text evidence="6">Belongs to the NALF family.</text>
</comment>
<evidence type="ECO:0000256" key="6">
    <source>
        <dbReference type="ARBA" id="ARBA00029445"/>
    </source>
</evidence>
<dbReference type="GO" id="GO:0005886">
    <property type="term" value="C:plasma membrane"/>
    <property type="evidence" value="ECO:0007669"/>
    <property type="project" value="TreeGrafter"/>
</dbReference>
<organism evidence="8 9">
    <name type="scientific">Caerostris darwini</name>
    <dbReference type="NCBI Taxonomy" id="1538125"/>
    <lineage>
        <taxon>Eukaryota</taxon>
        <taxon>Metazoa</taxon>
        <taxon>Ecdysozoa</taxon>
        <taxon>Arthropoda</taxon>
        <taxon>Chelicerata</taxon>
        <taxon>Arachnida</taxon>
        <taxon>Araneae</taxon>
        <taxon>Araneomorphae</taxon>
        <taxon>Entelegynae</taxon>
        <taxon>Araneoidea</taxon>
        <taxon>Araneidae</taxon>
        <taxon>Caerostris</taxon>
    </lineage>
</organism>
<dbReference type="EMBL" id="BPLQ01015007">
    <property type="protein sequence ID" value="GIY85102.1"/>
    <property type="molecule type" value="Genomic_DNA"/>
</dbReference>
<keyword evidence="4" id="KW-0472">Membrane</keyword>
<keyword evidence="2" id="KW-0812">Transmembrane</keyword>
<evidence type="ECO:0000256" key="5">
    <source>
        <dbReference type="ARBA" id="ARBA00023180"/>
    </source>
</evidence>
<reference evidence="8 9" key="1">
    <citation type="submission" date="2021-06" db="EMBL/GenBank/DDBJ databases">
        <title>Caerostris darwini draft genome.</title>
        <authorList>
            <person name="Kono N."/>
            <person name="Arakawa K."/>
        </authorList>
    </citation>
    <scope>NUCLEOTIDE SEQUENCE [LARGE SCALE GENOMIC DNA]</scope>
</reference>
<proteinExistence type="inferred from homology"/>
<evidence type="ECO:0000256" key="3">
    <source>
        <dbReference type="ARBA" id="ARBA00022989"/>
    </source>
</evidence>
<sequence>MLLFFVQEAYKQWVCAMYLPPLQVEGEGVKPCRYICRLVEQRCPYFHPSVKDQYAGERVFKCIDPDIPDLDGVEDASSYGPPHRCYCPQHLGGPDSGEEECRLLTPAQLRRKGQHGSSGTSKPTDRADRPSVHGTLLTRQRLLSPTGPFLESGAATCLHRKPLYICAYIPGPTRLLGFKQSVVRKVPGKRDELVEELLGKKRDELVSLPRSSKDAGSVEEQTDGQLLAVHSP</sequence>
<keyword evidence="5" id="KW-0325">Glycoprotein</keyword>
<dbReference type="GO" id="GO:0015275">
    <property type="term" value="F:stretch-activated, monoatomic cation-selective, calcium channel activity"/>
    <property type="evidence" value="ECO:0007669"/>
    <property type="project" value="TreeGrafter"/>
</dbReference>
<dbReference type="PANTHER" id="PTHR15819:SF11">
    <property type="entry name" value="MID1, ISOFORM A"/>
    <property type="match status" value="1"/>
</dbReference>
<gene>
    <name evidence="8" type="primary">AVEN_269589_1</name>
    <name evidence="8" type="ORF">CDAR_508421</name>
</gene>
<name>A0AAV4WQI0_9ARAC</name>
<dbReference type="PANTHER" id="PTHR15819">
    <property type="entry name" value="TRANSMEMBRANE PROTEIN FAM155"/>
    <property type="match status" value="1"/>
</dbReference>
<dbReference type="GO" id="GO:0098703">
    <property type="term" value="P:calcium ion import across plasma membrane"/>
    <property type="evidence" value="ECO:0007669"/>
    <property type="project" value="TreeGrafter"/>
</dbReference>
<evidence type="ECO:0000256" key="4">
    <source>
        <dbReference type="ARBA" id="ARBA00023136"/>
    </source>
</evidence>
<keyword evidence="9" id="KW-1185">Reference proteome</keyword>
<feature type="region of interest" description="Disordered" evidence="7">
    <location>
        <begin position="106"/>
        <end position="138"/>
    </location>
</feature>
<keyword evidence="3" id="KW-1133">Transmembrane helix</keyword>
<dbReference type="InterPro" id="IPR055288">
    <property type="entry name" value="NALCN_aux_factor_1/2"/>
</dbReference>